<organism evidence="2 3">
    <name type="scientific">Mycobacterium ahvazicum</name>
    <dbReference type="NCBI Taxonomy" id="1964395"/>
    <lineage>
        <taxon>Bacteria</taxon>
        <taxon>Bacillati</taxon>
        <taxon>Actinomycetota</taxon>
        <taxon>Actinomycetes</taxon>
        <taxon>Mycobacteriales</taxon>
        <taxon>Mycobacteriaceae</taxon>
        <taxon>Mycobacterium</taxon>
        <taxon>Mycobacterium simiae complex</taxon>
    </lineage>
</organism>
<accession>A0A2K4YF44</accession>
<keyword evidence="3" id="KW-1185">Reference proteome</keyword>
<dbReference type="Proteomes" id="UP000236318">
    <property type="component" value="Unassembled WGS sequence"/>
</dbReference>
<dbReference type="AlphaFoldDB" id="A0A2K4YF44"/>
<evidence type="ECO:0000256" key="1">
    <source>
        <dbReference type="SAM" id="MobiDB-lite"/>
    </source>
</evidence>
<comment type="caution">
    <text evidence="2">The sequence shown here is derived from an EMBL/GenBank/DDBJ whole genome shotgun (WGS) entry which is preliminary data.</text>
</comment>
<protein>
    <submittedName>
        <fullName evidence="2">Uncharacterized protein</fullName>
    </submittedName>
</protein>
<dbReference type="PANTHER" id="PTHR38146">
    <property type="entry name" value="30S RIBOSOMAL PROTEIN S12, CHLOROPLASTIC"/>
    <property type="match status" value="1"/>
</dbReference>
<reference evidence="2" key="1">
    <citation type="submission" date="2018-01" db="EMBL/GenBank/DDBJ databases">
        <authorList>
            <consortium name="Urmite Genomes"/>
        </authorList>
    </citation>
    <scope>NUCLEOTIDE SEQUENCE [LARGE SCALE GENOMIC DNA]</scope>
    <source>
        <strain evidence="2">AFP003</strain>
    </source>
</reference>
<name>A0A2K4YF44_9MYCO</name>
<feature type="compositionally biased region" description="Polar residues" evidence="1">
    <location>
        <begin position="187"/>
        <end position="201"/>
    </location>
</feature>
<gene>
    <name evidence="2" type="ORF">MAAFP003_4092</name>
</gene>
<feature type="region of interest" description="Disordered" evidence="1">
    <location>
        <begin position="181"/>
        <end position="207"/>
    </location>
</feature>
<dbReference type="EMBL" id="FXEG02000003">
    <property type="protein sequence ID" value="SOX55400.1"/>
    <property type="molecule type" value="Genomic_DNA"/>
</dbReference>
<dbReference type="PANTHER" id="PTHR38146:SF9">
    <property type="entry name" value="UNKNOW PROTEIN"/>
    <property type="match status" value="1"/>
</dbReference>
<feature type="non-terminal residue" evidence="2">
    <location>
        <position position="1"/>
    </location>
</feature>
<proteinExistence type="predicted"/>
<evidence type="ECO:0000313" key="2">
    <source>
        <dbReference type="EMBL" id="SOX55400.1"/>
    </source>
</evidence>
<evidence type="ECO:0000313" key="3">
    <source>
        <dbReference type="Proteomes" id="UP000236318"/>
    </source>
</evidence>
<sequence length="207" mass="22208">QRDKPPTCALRPVIPINACTLRITAAAGTELAGASSAGNVNLLPSSPLKVLYNPKAFFIHAAWLHQACAHCAIFPTAASRRSLGRISVPVWPDTLSGRLPVVALVGRHPTNKLIGRGPIPHRKSFPPKGMRQKVLSGIRPSFPGLSRSAGQITHVLLTRSPLEYLRRGLSVRLACVKHAASVRPEPGSNSPNKNSSTSEVNFESEKI</sequence>